<dbReference type="AlphaFoldDB" id="A0AAJ5W9Y4"/>
<evidence type="ECO:0000313" key="2">
    <source>
        <dbReference type="Proteomes" id="UP001214530"/>
    </source>
</evidence>
<evidence type="ECO:0008006" key="3">
    <source>
        <dbReference type="Google" id="ProtNLM"/>
    </source>
</evidence>
<accession>A0AAJ5W9Y4</accession>
<name>A0AAJ5W9Y4_9SPHI</name>
<reference evidence="1" key="1">
    <citation type="submission" date="2023-03" db="EMBL/GenBank/DDBJ databases">
        <title>Andean soil-derived lignocellulolytic bacterial consortium as a source of novel taxa and putative plastic-active enzymes.</title>
        <authorList>
            <person name="Diaz-Garcia L."/>
            <person name="Chuvochina M."/>
            <person name="Feuerriegel G."/>
            <person name="Bunk B."/>
            <person name="Sproer C."/>
            <person name="Streit W.R."/>
            <person name="Rodriguez L.M."/>
            <person name="Overmann J."/>
            <person name="Jimenez D.J."/>
        </authorList>
    </citation>
    <scope>NUCLEOTIDE SEQUENCE</scope>
    <source>
        <strain evidence="1">MAG 3858</strain>
    </source>
</reference>
<dbReference type="EMBL" id="CP119313">
    <property type="protein sequence ID" value="WEK19993.1"/>
    <property type="molecule type" value="Genomic_DNA"/>
</dbReference>
<evidence type="ECO:0000313" key="1">
    <source>
        <dbReference type="EMBL" id="WEK19993.1"/>
    </source>
</evidence>
<sequence length="121" mass="13972">MTSSITRLCLDCGRPLHGRIDKKFCDDHCRSSYNNKIKAENNGMIKSVNLILKRNRDILQKLNPEEKTKVSGSKLMASGFNLNYHTHSYVDQEGDTYTFCYEYGYRQLAPDEFLLVKSVLK</sequence>
<proteinExistence type="predicted"/>
<gene>
    <name evidence="1" type="ORF">P0Y49_02345</name>
</gene>
<organism evidence="1 2">
    <name type="scientific">Candidatus Pedobacter colombiensis</name>
    <dbReference type="NCBI Taxonomy" id="3121371"/>
    <lineage>
        <taxon>Bacteria</taxon>
        <taxon>Pseudomonadati</taxon>
        <taxon>Bacteroidota</taxon>
        <taxon>Sphingobacteriia</taxon>
        <taxon>Sphingobacteriales</taxon>
        <taxon>Sphingobacteriaceae</taxon>
        <taxon>Pedobacter</taxon>
    </lineage>
</organism>
<dbReference type="Proteomes" id="UP001214530">
    <property type="component" value="Chromosome"/>
</dbReference>
<protein>
    <recommendedName>
        <fullName evidence="3">DUF2116 family Zn-ribbon domain-containing protein</fullName>
    </recommendedName>
</protein>